<comment type="caution">
    <text evidence="2">The sequence shown here is derived from an EMBL/GenBank/DDBJ whole genome shotgun (WGS) entry which is preliminary data.</text>
</comment>
<feature type="region of interest" description="Disordered" evidence="1">
    <location>
        <begin position="46"/>
        <end position="92"/>
    </location>
</feature>
<sequence>MHQGRQVGHGPRHPPGDLVVGDVQHREPTQLADIYRNLAGELVSDQVEDAEKRQRRNAGGYGTGNALPVGNSDAGEPLQLAYSGRDRTGHEPGPVRFLEDRVLGLATQVDVRDLTGRRVTVHPVPSVATVVARPRLEYVKVRLVQGSFEREQSCPVRRRATVARRDKSEQHSYNISIFHV</sequence>
<accession>A0AA88QIT4</accession>
<gene>
    <name evidence="2" type="ORF">RJ640_029544</name>
</gene>
<dbReference type="AlphaFoldDB" id="A0AA88QIT4"/>
<evidence type="ECO:0000313" key="2">
    <source>
        <dbReference type="EMBL" id="KAK2967343.1"/>
    </source>
</evidence>
<keyword evidence="3" id="KW-1185">Reference proteome</keyword>
<protein>
    <submittedName>
        <fullName evidence="2">Uncharacterized protein</fullName>
    </submittedName>
</protein>
<name>A0AA88QIT4_9ASTE</name>
<reference evidence="2" key="1">
    <citation type="submission" date="2022-12" db="EMBL/GenBank/DDBJ databases">
        <title>Draft genome assemblies for two species of Escallonia (Escalloniales).</title>
        <authorList>
            <person name="Chanderbali A."/>
            <person name="Dervinis C."/>
            <person name="Anghel I."/>
            <person name="Soltis D."/>
            <person name="Soltis P."/>
            <person name="Zapata F."/>
        </authorList>
    </citation>
    <scope>NUCLEOTIDE SEQUENCE</scope>
    <source>
        <strain evidence="2">UCBG92.1500</strain>
        <tissue evidence="2">Leaf</tissue>
    </source>
</reference>
<evidence type="ECO:0000313" key="3">
    <source>
        <dbReference type="Proteomes" id="UP001187471"/>
    </source>
</evidence>
<proteinExistence type="predicted"/>
<evidence type="ECO:0000256" key="1">
    <source>
        <dbReference type="SAM" id="MobiDB-lite"/>
    </source>
</evidence>
<dbReference type="EMBL" id="JAVXUO010003031">
    <property type="protein sequence ID" value="KAK2967343.1"/>
    <property type="molecule type" value="Genomic_DNA"/>
</dbReference>
<feature type="region of interest" description="Disordered" evidence="1">
    <location>
        <begin position="1"/>
        <end position="21"/>
    </location>
</feature>
<dbReference type="Proteomes" id="UP001187471">
    <property type="component" value="Unassembled WGS sequence"/>
</dbReference>
<organism evidence="2 3">
    <name type="scientific">Escallonia rubra</name>
    <dbReference type="NCBI Taxonomy" id="112253"/>
    <lineage>
        <taxon>Eukaryota</taxon>
        <taxon>Viridiplantae</taxon>
        <taxon>Streptophyta</taxon>
        <taxon>Embryophyta</taxon>
        <taxon>Tracheophyta</taxon>
        <taxon>Spermatophyta</taxon>
        <taxon>Magnoliopsida</taxon>
        <taxon>eudicotyledons</taxon>
        <taxon>Gunneridae</taxon>
        <taxon>Pentapetalae</taxon>
        <taxon>asterids</taxon>
        <taxon>campanulids</taxon>
        <taxon>Escalloniales</taxon>
        <taxon>Escalloniaceae</taxon>
        <taxon>Escallonia</taxon>
    </lineage>
</organism>